<feature type="region of interest" description="Disordered" evidence="1">
    <location>
        <begin position="44"/>
        <end position="74"/>
    </location>
</feature>
<dbReference type="AlphaFoldDB" id="A0A9E8MK65"/>
<dbReference type="Proteomes" id="UP001164706">
    <property type="component" value="Chromosome"/>
</dbReference>
<organism evidence="4 5">
    <name type="scientific">Microcella daejeonensis</name>
    <dbReference type="NCBI Taxonomy" id="2994971"/>
    <lineage>
        <taxon>Bacteria</taxon>
        <taxon>Bacillati</taxon>
        <taxon>Actinomycetota</taxon>
        <taxon>Actinomycetes</taxon>
        <taxon>Micrococcales</taxon>
        <taxon>Microbacteriaceae</taxon>
        <taxon>Microcella</taxon>
    </lineage>
</organism>
<keyword evidence="2" id="KW-1133">Transmembrane helix</keyword>
<reference evidence="4" key="1">
    <citation type="submission" date="2022-11" db="EMBL/GenBank/DDBJ databases">
        <title>Description of Microcella daejonensis nov. sp, isolated from riverside soil.</title>
        <authorList>
            <person name="Molina K.M."/>
            <person name="Kim S.B."/>
        </authorList>
    </citation>
    <scope>NUCLEOTIDE SEQUENCE</scope>
    <source>
        <strain evidence="4">MMS21-STM12</strain>
    </source>
</reference>
<evidence type="ECO:0000256" key="2">
    <source>
        <dbReference type="SAM" id="Phobius"/>
    </source>
</evidence>
<keyword evidence="2" id="KW-0812">Transmembrane</keyword>
<protein>
    <submittedName>
        <fullName evidence="4">DUF2510 domain-containing protein</fullName>
    </submittedName>
</protein>
<evidence type="ECO:0000259" key="3">
    <source>
        <dbReference type="Pfam" id="PF10708"/>
    </source>
</evidence>
<proteinExistence type="predicted"/>
<dbReference type="EMBL" id="CP113089">
    <property type="protein sequence ID" value="WAB81042.1"/>
    <property type="molecule type" value="Genomic_DNA"/>
</dbReference>
<gene>
    <name evidence="4" type="ORF">OVN18_10830</name>
</gene>
<evidence type="ECO:0000313" key="5">
    <source>
        <dbReference type="Proteomes" id="UP001164706"/>
    </source>
</evidence>
<feature type="region of interest" description="Disordered" evidence="1">
    <location>
        <begin position="126"/>
        <end position="178"/>
    </location>
</feature>
<feature type="compositionally biased region" description="Low complexity" evidence="1">
    <location>
        <begin position="44"/>
        <end position="58"/>
    </location>
</feature>
<sequence length="310" mass="31241">MSSTTTTTRVPAGWYPDPLGDAGTTRRWWNGEAWTEYTAPLSFGSASSASSTTSADAAGLDDDAQRDPAASGSTALAAPLAPTAHDSALAALAMSLHAGSPATSPWDALPSVASATVFSPAAVSVPSTATGSTATADSTHTRTAARSRSASSSAGGSASTDSARDHRSSIDTGRPPVLVPATRTHTPAVWIMTTMPAVHLLLLVALATRFPVDAPVWTIGLALALPAVCAAGLAAVDGRLLGEDGHLRVAPWGLAVLLPLLYLIVRAAMLPRRRSAWAPVLAGVVVLAAVVALGILLAPTAVAAVVALIV</sequence>
<keyword evidence="5" id="KW-1185">Reference proteome</keyword>
<accession>A0A9E8MK65</accession>
<feature type="transmembrane region" description="Helical" evidence="2">
    <location>
        <begin position="277"/>
        <end position="309"/>
    </location>
</feature>
<dbReference type="InterPro" id="IPR018929">
    <property type="entry name" value="DUF2510"/>
</dbReference>
<dbReference type="PRINTS" id="PR01414">
    <property type="entry name" value="CCMBBIOGNSIS"/>
</dbReference>
<feature type="transmembrane region" description="Helical" evidence="2">
    <location>
        <begin position="214"/>
        <end position="235"/>
    </location>
</feature>
<dbReference type="KEGG" id="mdb:OVN18_10830"/>
<name>A0A9E8MK65_9MICO</name>
<feature type="transmembrane region" description="Helical" evidence="2">
    <location>
        <begin position="247"/>
        <end position="265"/>
    </location>
</feature>
<keyword evidence="2" id="KW-0472">Membrane</keyword>
<dbReference type="RefSeq" id="WP_267780792.1">
    <property type="nucleotide sequence ID" value="NZ_CP113089.1"/>
</dbReference>
<evidence type="ECO:0000313" key="4">
    <source>
        <dbReference type="EMBL" id="WAB81042.1"/>
    </source>
</evidence>
<feature type="transmembrane region" description="Helical" evidence="2">
    <location>
        <begin position="188"/>
        <end position="207"/>
    </location>
</feature>
<feature type="region of interest" description="Disordered" evidence="1">
    <location>
        <begin position="1"/>
        <end position="22"/>
    </location>
</feature>
<dbReference type="Pfam" id="PF10708">
    <property type="entry name" value="DUF2510"/>
    <property type="match status" value="1"/>
</dbReference>
<feature type="domain" description="DUF2510" evidence="3">
    <location>
        <begin position="12"/>
        <end position="40"/>
    </location>
</feature>
<feature type="compositionally biased region" description="Low complexity" evidence="1">
    <location>
        <begin position="126"/>
        <end position="161"/>
    </location>
</feature>
<evidence type="ECO:0000256" key="1">
    <source>
        <dbReference type="SAM" id="MobiDB-lite"/>
    </source>
</evidence>